<proteinExistence type="predicted"/>
<dbReference type="PANTHER" id="PTHR35849:SF2">
    <property type="entry name" value="BLR2341 PROTEIN"/>
    <property type="match status" value="1"/>
</dbReference>
<dbReference type="PANTHER" id="PTHR35849">
    <property type="entry name" value="BLR2341 PROTEIN"/>
    <property type="match status" value="1"/>
</dbReference>
<dbReference type="SUPFAM" id="SSF52091">
    <property type="entry name" value="SpoIIaa-like"/>
    <property type="match status" value="1"/>
</dbReference>
<protein>
    <submittedName>
        <fullName evidence="2">STAS domain-containing protein</fullName>
    </submittedName>
</protein>
<evidence type="ECO:0000313" key="2">
    <source>
        <dbReference type="EMBL" id="QEC49407.1"/>
    </source>
</evidence>
<accession>A0A5B8U8X4</accession>
<feature type="domain" description="STAS" evidence="1">
    <location>
        <begin position="14"/>
        <end position="117"/>
    </location>
</feature>
<dbReference type="Pfam" id="PF01740">
    <property type="entry name" value="STAS"/>
    <property type="match status" value="1"/>
</dbReference>
<dbReference type="EMBL" id="CP042430">
    <property type="protein sequence ID" value="QEC49407.1"/>
    <property type="molecule type" value="Genomic_DNA"/>
</dbReference>
<evidence type="ECO:0000313" key="3">
    <source>
        <dbReference type="Proteomes" id="UP000321805"/>
    </source>
</evidence>
<reference evidence="2 3" key="1">
    <citation type="journal article" date="2018" name="J. Microbiol.">
        <title>Baekduia soli gen. nov., sp. nov., a novel bacterium isolated from the soil of Baekdu Mountain and proposal of a novel family name, Baekduiaceae fam. nov.</title>
        <authorList>
            <person name="An D.S."/>
            <person name="Siddiqi M.Z."/>
            <person name="Kim K.H."/>
            <person name="Yu H.S."/>
            <person name="Im W.T."/>
        </authorList>
    </citation>
    <scope>NUCLEOTIDE SEQUENCE [LARGE SCALE GENOMIC DNA]</scope>
    <source>
        <strain evidence="2 3">BR7-21</strain>
    </source>
</reference>
<name>A0A5B8U8X4_9ACTN</name>
<keyword evidence="3" id="KW-1185">Reference proteome</keyword>
<dbReference type="RefSeq" id="WP_146921768.1">
    <property type="nucleotide sequence ID" value="NZ_CP042430.1"/>
</dbReference>
<dbReference type="KEGG" id="bsol:FSW04_18745"/>
<dbReference type="Gene3D" id="3.30.750.24">
    <property type="entry name" value="STAS domain"/>
    <property type="match status" value="1"/>
</dbReference>
<dbReference type="InterPro" id="IPR036513">
    <property type="entry name" value="STAS_dom_sf"/>
</dbReference>
<dbReference type="InterPro" id="IPR052746">
    <property type="entry name" value="MlaB_ABC_Transporter"/>
</dbReference>
<dbReference type="OrthoDB" id="5244353at2"/>
<organism evidence="2 3">
    <name type="scientific">Baekduia soli</name>
    <dbReference type="NCBI Taxonomy" id="496014"/>
    <lineage>
        <taxon>Bacteria</taxon>
        <taxon>Bacillati</taxon>
        <taxon>Actinomycetota</taxon>
        <taxon>Thermoleophilia</taxon>
        <taxon>Solirubrobacterales</taxon>
        <taxon>Baekduiaceae</taxon>
        <taxon>Baekduia</taxon>
    </lineage>
</organism>
<evidence type="ECO:0000259" key="1">
    <source>
        <dbReference type="PROSITE" id="PS50801"/>
    </source>
</evidence>
<dbReference type="PROSITE" id="PS50801">
    <property type="entry name" value="STAS"/>
    <property type="match status" value="1"/>
</dbReference>
<dbReference type="AlphaFoldDB" id="A0A5B8U8X4"/>
<gene>
    <name evidence="2" type="ORF">FSW04_18745</name>
</gene>
<dbReference type="InterPro" id="IPR002645">
    <property type="entry name" value="STAS_dom"/>
</dbReference>
<sequence length="118" mass="13002">MSGFELTVQQIGKGAVRLRLRGSLDLAYAYRFDDELRHAERDASSLLVLDLRGLDAVDSAGMSRILAARRRARRTGRRMVLVRGSRAVQRFLQLAALTEHFEYVSAPEDLAVATAGAG</sequence>
<dbReference type="CDD" id="cd07043">
    <property type="entry name" value="STAS_anti-anti-sigma_factors"/>
    <property type="match status" value="1"/>
</dbReference>
<dbReference type="Proteomes" id="UP000321805">
    <property type="component" value="Chromosome"/>
</dbReference>